<dbReference type="Gene3D" id="3.20.20.70">
    <property type="entry name" value="Aldolase class I"/>
    <property type="match status" value="1"/>
</dbReference>
<dbReference type="PROSITE" id="PS51918">
    <property type="entry name" value="RADICAL_SAM"/>
    <property type="match status" value="1"/>
</dbReference>
<evidence type="ECO:0000256" key="3">
    <source>
        <dbReference type="ARBA" id="ARBA00022679"/>
    </source>
</evidence>
<dbReference type="InterPro" id="IPR006158">
    <property type="entry name" value="Cobalamin-bd"/>
</dbReference>
<evidence type="ECO:0000256" key="6">
    <source>
        <dbReference type="ARBA" id="ARBA00023004"/>
    </source>
</evidence>
<dbReference type="eggNOG" id="COG1032">
    <property type="taxonomic scope" value="Bacteria"/>
</dbReference>
<dbReference type="InterPro" id="IPR006638">
    <property type="entry name" value="Elp3/MiaA/NifB-like_rSAM"/>
</dbReference>
<dbReference type="SMART" id="SM00729">
    <property type="entry name" value="Elp3"/>
    <property type="match status" value="1"/>
</dbReference>
<protein>
    <submittedName>
        <fullName evidence="10">Radical SAM domain protein</fullName>
    </submittedName>
</protein>
<dbReference type="InterPro" id="IPR051198">
    <property type="entry name" value="BchE-like"/>
</dbReference>
<organism evidence="10 11">
    <name type="scientific">Solidesulfovibrio fructosivorans JJ]</name>
    <dbReference type="NCBI Taxonomy" id="596151"/>
    <lineage>
        <taxon>Bacteria</taxon>
        <taxon>Pseudomonadati</taxon>
        <taxon>Thermodesulfobacteriota</taxon>
        <taxon>Desulfovibrionia</taxon>
        <taxon>Desulfovibrionales</taxon>
        <taxon>Desulfovibrionaceae</taxon>
        <taxon>Solidesulfovibrio</taxon>
    </lineage>
</organism>
<feature type="domain" description="Radical SAM core" evidence="9">
    <location>
        <begin position="202"/>
        <end position="429"/>
    </location>
</feature>
<dbReference type="PANTHER" id="PTHR43409">
    <property type="entry name" value="ANAEROBIC MAGNESIUM-PROTOPORPHYRIN IX MONOMETHYL ESTER CYCLASE-RELATED"/>
    <property type="match status" value="1"/>
</dbReference>
<dbReference type="Pfam" id="PF04055">
    <property type="entry name" value="Radical_SAM"/>
    <property type="match status" value="1"/>
</dbReference>
<feature type="domain" description="B12-binding" evidence="8">
    <location>
        <begin position="22"/>
        <end position="155"/>
    </location>
</feature>
<dbReference type="RefSeq" id="WP_005994076.1">
    <property type="nucleotide sequence ID" value="NZ_AECZ01000014.1"/>
</dbReference>
<comment type="caution">
    <text evidence="10">The sequence shown here is derived from an EMBL/GenBank/DDBJ whole genome shotgun (WGS) entry which is preliminary data.</text>
</comment>
<dbReference type="PROSITE" id="PS51332">
    <property type="entry name" value="B12_BINDING"/>
    <property type="match status" value="1"/>
</dbReference>
<keyword evidence="3" id="KW-0808">Transferase</keyword>
<evidence type="ECO:0000313" key="11">
    <source>
        <dbReference type="Proteomes" id="UP000006250"/>
    </source>
</evidence>
<evidence type="ECO:0000256" key="2">
    <source>
        <dbReference type="ARBA" id="ARBA00022603"/>
    </source>
</evidence>
<evidence type="ECO:0000256" key="1">
    <source>
        <dbReference type="ARBA" id="ARBA00001966"/>
    </source>
</evidence>
<dbReference type="GO" id="GO:0003824">
    <property type="term" value="F:catalytic activity"/>
    <property type="evidence" value="ECO:0007669"/>
    <property type="project" value="InterPro"/>
</dbReference>
<evidence type="ECO:0000256" key="5">
    <source>
        <dbReference type="ARBA" id="ARBA00022723"/>
    </source>
</evidence>
<gene>
    <name evidence="10" type="ORF">DesfrDRAFT_2345</name>
</gene>
<evidence type="ECO:0000256" key="7">
    <source>
        <dbReference type="ARBA" id="ARBA00023014"/>
    </source>
</evidence>
<dbReference type="InterPro" id="IPR058240">
    <property type="entry name" value="rSAM_sf"/>
</dbReference>
<keyword evidence="5" id="KW-0479">Metal-binding</keyword>
<dbReference type="Proteomes" id="UP000006250">
    <property type="component" value="Unassembled WGS sequence"/>
</dbReference>
<proteinExistence type="predicted"/>
<dbReference type="Gene3D" id="3.40.50.280">
    <property type="entry name" value="Cobalamin-binding domain"/>
    <property type="match status" value="1"/>
</dbReference>
<keyword evidence="6" id="KW-0408">Iron</keyword>
<dbReference type="GO" id="GO:0031419">
    <property type="term" value="F:cobalamin binding"/>
    <property type="evidence" value="ECO:0007669"/>
    <property type="project" value="InterPro"/>
</dbReference>
<dbReference type="PANTHER" id="PTHR43409:SF7">
    <property type="entry name" value="BLL1977 PROTEIN"/>
    <property type="match status" value="1"/>
</dbReference>
<dbReference type="InterPro" id="IPR007197">
    <property type="entry name" value="rSAM"/>
</dbReference>
<dbReference type="GO" id="GO:0051539">
    <property type="term" value="F:4 iron, 4 sulfur cluster binding"/>
    <property type="evidence" value="ECO:0007669"/>
    <property type="project" value="UniProtKB-KW"/>
</dbReference>
<keyword evidence="7" id="KW-0411">Iron-sulfur</keyword>
<dbReference type="SFLD" id="SFLDG01123">
    <property type="entry name" value="methyltransferase_(Class_B)"/>
    <property type="match status" value="1"/>
</dbReference>
<keyword evidence="2" id="KW-0489">Methyltransferase</keyword>
<dbReference type="STRING" id="596151.DesfrDRAFT_2345"/>
<dbReference type="EMBL" id="AECZ01000014">
    <property type="protein sequence ID" value="EFL50973.1"/>
    <property type="molecule type" value="Genomic_DNA"/>
</dbReference>
<keyword evidence="4" id="KW-0949">S-adenosyl-L-methionine</keyword>
<dbReference type="SFLD" id="SFLDS00029">
    <property type="entry name" value="Radical_SAM"/>
    <property type="match status" value="1"/>
</dbReference>
<dbReference type="SFLD" id="SFLDG01082">
    <property type="entry name" value="B12-binding_domain_containing"/>
    <property type="match status" value="1"/>
</dbReference>
<evidence type="ECO:0000313" key="10">
    <source>
        <dbReference type="EMBL" id="EFL50973.1"/>
    </source>
</evidence>
<evidence type="ECO:0000259" key="8">
    <source>
        <dbReference type="PROSITE" id="PS51332"/>
    </source>
</evidence>
<accession>E1JXJ6</accession>
<dbReference type="InterPro" id="IPR013785">
    <property type="entry name" value="Aldolase_TIM"/>
</dbReference>
<dbReference type="SUPFAM" id="SSF102114">
    <property type="entry name" value="Radical SAM enzymes"/>
    <property type="match status" value="1"/>
</dbReference>
<evidence type="ECO:0000259" key="9">
    <source>
        <dbReference type="PROSITE" id="PS51918"/>
    </source>
</evidence>
<dbReference type="GO" id="GO:0046872">
    <property type="term" value="F:metal ion binding"/>
    <property type="evidence" value="ECO:0007669"/>
    <property type="project" value="UniProtKB-KW"/>
</dbReference>
<reference evidence="10 11" key="1">
    <citation type="submission" date="2010-08" db="EMBL/GenBank/DDBJ databases">
        <title>The draft genome of Desulfovibrio fructosovorans JJ.</title>
        <authorList>
            <consortium name="US DOE Joint Genome Institute (JGI-PGF)"/>
            <person name="Lucas S."/>
            <person name="Copeland A."/>
            <person name="Lapidus A."/>
            <person name="Cheng J.-F."/>
            <person name="Bruce D."/>
            <person name="Goodwin L."/>
            <person name="Pitluck S."/>
            <person name="Land M.L."/>
            <person name="Hauser L."/>
            <person name="Chang Y.-J."/>
            <person name="Jeffries C."/>
            <person name="Wall J.D."/>
            <person name="Stahl D.A."/>
            <person name="Arkin A.P."/>
            <person name="Dehal P."/>
            <person name="Stolyar S.M."/>
            <person name="Hazen T.C."/>
            <person name="Woyke T.J."/>
        </authorList>
    </citation>
    <scope>NUCLEOTIDE SEQUENCE [LARGE SCALE GENOMIC DNA]</scope>
    <source>
        <strain evidence="10 11">JJ</strain>
    </source>
</reference>
<evidence type="ECO:0000256" key="4">
    <source>
        <dbReference type="ARBA" id="ARBA00022691"/>
    </source>
</evidence>
<sequence length="491" mass="55449">MKISVAYPPLASDKGTPLLSQNRQFQWFTNPTYIYPMVPSYAASLCASRGHSVTFDDGIADEMTYDAFMADLVKKAPDLVAMETKTPVVTRHWKIVADVKARLPKAAVVLMGDHVTALPRETMEQSSVDYVIAGGDFDFILADLADHLDGKDVPMPAGVWRREGGEIVDGGMGSLNHNLDDLPYIDRDLTKWQRYAYKNGNFKYTPGTYVMAGRDCWWGRCTFCSWTTLFPGATYRTVSPERHVAEIERLVTERGVREIFDDSGCFPRGAWLEEFCQRLIDKGLHKKVVMGCNMRVGELTQDQWNLLKKANFRFILIGLESMSQATLNRLCKGIKVEQIEQTVAMAKKAGLEPHITTMVGYPWETREDARRTIDFAKSLFSRGLLNTLQATIVVPYPGTPLFAEAKENGWLTTENWDEYDMRASVWKSPISNDDVLQFKDELYKAALTPAFIARKIMSIRDVDDVKFLFRAAGKLVGHLLNKSRNKDCGCK</sequence>
<name>E1JXJ6_SOLFR</name>
<dbReference type="OrthoDB" id="9762608at2"/>
<dbReference type="AlphaFoldDB" id="E1JXJ6"/>
<keyword evidence="11" id="KW-1185">Reference proteome</keyword>
<dbReference type="InterPro" id="IPR034466">
    <property type="entry name" value="Methyltransferase_Class_B"/>
</dbReference>
<comment type="cofactor">
    <cofactor evidence="1">
        <name>[4Fe-4S] cluster</name>
        <dbReference type="ChEBI" id="CHEBI:49883"/>
    </cofactor>
</comment>